<name>A0A517QSX5_9PLAN</name>
<dbReference type="InterPro" id="IPR036465">
    <property type="entry name" value="vWFA_dom_sf"/>
</dbReference>
<feature type="domain" description="DUF58" evidence="1">
    <location>
        <begin position="65"/>
        <end position="271"/>
    </location>
</feature>
<dbReference type="EMBL" id="CP036267">
    <property type="protein sequence ID" value="QDT34723.1"/>
    <property type="molecule type" value="Genomic_DNA"/>
</dbReference>
<dbReference type="Proteomes" id="UP000315724">
    <property type="component" value="Chromosome"/>
</dbReference>
<dbReference type="PANTHER" id="PTHR33608">
    <property type="entry name" value="BLL2464 PROTEIN"/>
    <property type="match status" value="1"/>
</dbReference>
<sequence length="317" mass="36632">MKANRLFPNLNPDFNVPKSPDQILPSDAISRISRLEVQARKIVEGFLSGQHRSPYFGQSIEFVQHREYAPGDDIRHVDWKVWSKTDKYYIKQFEEETNLRTTLLVDASESMQFGSGELTKYDYSCSIAACLTYLLLRQQDAVSLSVFDEEIRLRAPSRSRHNHLGTILSVLAEEHAAKKTSMYKLLRTVADEKNERGMVVVISDLFVPVEDLFKGLRMLKKRGHEVLLFHILDDQELDFEYSGTTRFEGLEDAGELTCDPKSLRDGYRAAMDSFLDEIRRRCSRNMIDYQTIRTSEPLDAVLRHYMNHRVGLRGTSR</sequence>
<reference evidence="2 3" key="1">
    <citation type="submission" date="2019-02" db="EMBL/GenBank/DDBJ databases">
        <title>Deep-cultivation of Planctomycetes and their phenomic and genomic characterization uncovers novel biology.</title>
        <authorList>
            <person name="Wiegand S."/>
            <person name="Jogler M."/>
            <person name="Boedeker C."/>
            <person name="Pinto D."/>
            <person name="Vollmers J."/>
            <person name="Rivas-Marin E."/>
            <person name="Kohn T."/>
            <person name="Peeters S.H."/>
            <person name="Heuer A."/>
            <person name="Rast P."/>
            <person name="Oberbeckmann S."/>
            <person name="Bunk B."/>
            <person name="Jeske O."/>
            <person name="Meyerdierks A."/>
            <person name="Storesund J.E."/>
            <person name="Kallscheuer N."/>
            <person name="Luecker S."/>
            <person name="Lage O.M."/>
            <person name="Pohl T."/>
            <person name="Merkel B.J."/>
            <person name="Hornburger P."/>
            <person name="Mueller R.-W."/>
            <person name="Bruemmer F."/>
            <person name="Labrenz M."/>
            <person name="Spormann A.M."/>
            <person name="Op den Camp H."/>
            <person name="Overmann J."/>
            <person name="Amann R."/>
            <person name="Jetten M.S.M."/>
            <person name="Mascher T."/>
            <person name="Medema M.H."/>
            <person name="Devos D.P."/>
            <person name="Kaster A.-K."/>
            <person name="Ovreas L."/>
            <person name="Rohde M."/>
            <person name="Galperin M.Y."/>
            <person name="Jogler C."/>
        </authorList>
    </citation>
    <scope>NUCLEOTIDE SEQUENCE [LARGE SCALE GENOMIC DNA]</scope>
    <source>
        <strain evidence="2 3">Mal48</strain>
    </source>
</reference>
<dbReference type="PANTHER" id="PTHR33608:SF7">
    <property type="entry name" value="DUF58 DOMAIN-CONTAINING PROTEIN"/>
    <property type="match status" value="1"/>
</dbReference>
<dbReference type="SUPFAM" id="SSF53300">
    <property type="entry name" value="vWA-like"/>
    <property type="match status" value="1"/>
</dbReference>
<keyword evidence="3" id="KW-1185">Reference proteome</keyword>
<dbReference type="KEGG" id="tpol:Mal48_39950"/>
<evidence type="ECO:0000259" key="1">
    <source>
        <dbReference type="Pfam" id="PF01882"/>
    </source>
</evidence>
<gene>
    <name evidence="2" type="ORF">Mal48_39950</name>
</gene>
<dbReference type="Gene3D" id="3.40.50.410">
    <property type="entry name" value="von Willebrand factor, type A domain"/>
    <property type="match status" value="1"/>
</dbReference>
<organism evidence="2 3">
    <name type="scientific">Thalassoglobus polymorphus</name>
    <dbReference type="NCBI Taxonomy" id="2527994"/>
    <lineage>
        <taxon>Bacteria</taxon>
        <taxon>Pseudomonadati</taxon>
        <taxon>Planctomycetota</taxon>
        <taxon>Planctomycetia</taxon>
        <taxon>Planctomycetales</taxon>
        <taxon>Planctomycetaceae</taxon>
        <taxon>Thalassoglobus</taxon>
    </lineage>
</organism>
<proteinExistence type="predicted"/>
<accession>A0A517QSX5</accession>
<evidence type="ECO:0000313" key="2">
    <source>
        <dbReference type="EMBL" id="QDT34723.1"/>
    </source>
</evidence>
<dbReference type="AlphaFoldDB" id="A0A517QSX5"/>
<evidence type="ECO:0000313" key="3">
    <source>
        <dbReference type="Proteomes" id="UP000315724"/>
    </source>
</evidence>
<protein>
    <recommendedName>
        <fullName evidence="1">DUF58 domain-containing protein</fullName>
    </recommendedName>
</protein>
<dbReference type="Pfam" id="PF01882">
    <property type="entry name" value="DUF58"/>
    <property type="match status" value="1"/>
</dbReference>
<dbReference type="InterPro" id="IPR002881">
    <property type="entry name" value="DUF58"/>
</dbReference>